<feature type="non-terminal residue" evidence="1">
    <location>
        <position position="55"/>
    </location>
</feature>
<sequence length="55" mass="6062">MTPGYNKSGTDTSSKPLLNNLSIVNATSPSPSLLVHPLDSKFWHQWKRLSSHLAT</sequence>
<accession>A0A0B7A576</accession>
<organism evidence="1">
    <name type="scientific">Arion vulgaris</name>
    <dbReference type="NCBI Taxonomy" id="1028688"/>
    <lineage>
        <taxon>Eukaryota</taxon>
        <taxon>Metazoa</taxon>
        <taxon>Spiralia</taxon>
        <taxon>Lophotrochozoa</taxon>
        <taxon>Mollusca</taxon>
        <taxon>Gastropoda</taxon>
        <taxon>Heterobranchia</taxon>
        <taxon>Euthyneura</taxon>
        <taxon>Panpulmonata</taxon>
        <taxon>Eupulmonata</taxon>
        <taxon>Stylommatophora</taxon>
        <taxon>Helicina</taxon>
        <taxon>Arionoidea</taxon>
        <taxon>Arionidae</taxon>
        <taxon>Arion</taxon>
    </lineage>
</organism>
<protein>
    <submittedName>
        <fullName evidence="1">Uncharacterized protein</fullName>
    </submittedName>
</protein>
<dbReference type="AlphaFoldDB" id="A0A0B7A576"/>
<gene>
    <name evidence="1" type="primary">ORF94474</name>
</gene>
<name>A0A0B7A576_9EUPU</name>
<evidence type="ECO:0000313" key="1">
    <source>
        <dbReference type="EMBL" id="CEK75196.1"/>
    </source>
</evidence>
<proteinExistence type="predicted"/>
<reference evidence="1" key="1">
    <citation type="submission" date="2014-12" db="EMBL/GenBank/DDBJ databases">
        <title>Insight into the proteome of Arion vulgaris.</title>
        <authorList>
            <person name="Aradska J."/>
            <person name="Bulat T."/>
            <person name="Smidak R."/>
            <person name="Sarate P."/>
            <person name="Gangsoo J."/>
            <person name="Sialana F."/>
            <person name="Bilban M."/>
            <person name="Lubec G."/>
        </authorList>
    </citation>
    <scope>NUCLEOTIDE SEQUENCE</scope>
    <source>
        <tissue evidence="1">Skin</tissue>
    </source>
</reference>
<dbReference type="EMBL" id="HACG01028331">
    <property type="protein sequence ID" value="CEK75196.1"/>
    <property type="molecule type" value="Transcribed_RNA"/>
</dbReference>